<reference evidence="3" key="1">
    <citation type="submission" date="2022-12" db="EMBL/GenBank/DDBJ databases">
        <title>Description and comparative metabolic analysis of Aerococcus sp. nov., isolated from the feces of a pig.</title>
        <authorList>
            <person name="Chang Y.-H."/>
        </authorList>
    </citation>
    <scope>NUCLEOTIDE SEQUENCE</scope>
    <source>
        <strain evidence="3">YH-aer222</strain>
    </source>
</reference>
<dbReference type="RefSeq" id="WP_268751617.1">
    <property type="nucleotide sequence ID" value="NZ_JAPRFQ010000001.1"/>
</dbReference>
<keyword evidence="2" id="KW-0732">Signal</keyword>
<evidence type="ECO:0000313" key="3">
    <source>
        <dbReference type="EMBL" id="MCZ0725294.1"/>
    </source>
</evidence>
<dbReference type="Proteomes" id="UP001146670">
    <property type="component" value="Unassembled WGS sequence"/>
</dbReference>
<dbReference type="EMBL" id="JAPRFR010000001">
    <property type="protein sequence ID" value="MCZ0725294.1"/>
    <property type="molecule type" value="Genomic_DNA"/>
</dbReference>
<feature type="compositionally biased region" description="Acidic residues" evidence="1">
    <location>
        <begin position="57"/>
        <end position="66"/>
    </location>
</feature>
<organism evidence="3 4">
    <name type="scientific">Aerococcus kribbianus</name>
    <dbReference type="NCBI Taxonomy" id="2999064"/>
    <lineage>
        <taxon>Bacteria</taxon>
        <taxon>Bacillati</taxon>
        <taxon>Bacillota</taxon>
        <taxon>Bacilli</taxon>
        <taxon>Lactobacillales</taxon>
        <taxon>Aerococcaceae</taxon>
        <taxon>Aerococcus</taxon>
    </lineage>
</organism>
<feature type="region of interest" description="Disordered" evidence="1">
    <location>
        <begin position="28"/>
        <end position="128"/>
    </location>
</feature>
<comment type="caution">
    <text evidence="3">The sequence shown here is derived from an EMBL/GenBank/DDBJ whole genome shotgun (WGS) entry which is preliminary data.</text>
</comment>
<feature type="signal peptide" evidence="2">
    <location>
        <begin position="1"/>
        <end position="19"/>
    </location>
</feature>
<protein>
    <submittedName>
        <fullName evidence="3">Uncharacterized protein</fullName>
    </submittedName>
</protein>
<evidence type="ECO:0000256" key="1">
    <source>
        <dbReference type="SAM" id="MobiDB-lite"/>
    </source>
</evidence>
<evidence type="ECO:0000256" key="2">
    <source>
        <dbReference type="SAM" id="SignalP"/>
    </source>
</evidence>
<dbReference type="AlphaFoldDB" id="A0A9X3JG96"/>
<keyword evidence="4" id="KW-1185">Reference proteome</keyword>
<evidence type="ECO:0000313" key="4">
    <source>
        <dbReference type="Proteomes" id="UP001146670"/>
    </source>
</evidence>
<sequence>MKKKYLKLLMASSAVLALAACSNDDNENVAYSNESEKSGQVKPIVESNESKKQINESSEDQDDSAVDENQVADGQNEVESTASEFSPEEESIISEPVPEGQAQVQSDTDDTSAVESTEADEEAPEENYDNARASELLAEAAPLIHEASDDVFKAEGYVFIPMLLNDNLVQIDVRKQAPDDQNHSNLITIYRYDSVHGHLMEQNIVDANWKNVTPS</sequence>
<proteinExistence type="predicted"/>
<dbReference type="PROSITE" id="PS51257">
    <property type="entry name" value="PROKAR_LIPOPROTEIN"/>
    <property type="match status" value="1"/>
</dbReference>
<feature type="compositionally biased region" description="Acidic residues" evidence="1">
    <location>
        <begin position="107"/>
        <end position="128"/>
    </location>
</feature>
<feature type="chain" id="PRO_5040964240" evidence="2">
    <location>
        <begin position="20"/>
        <end position="215"/>
    </location>
</feature>
<name>A0A9X3JG96_9LACT</name>
<accession>A0A9X3JG96</accession>
<gene>
    <name evidence="3" type="ORF">OW157_01780</name>
</gene>